<dbReference type="AlphaFoldDB" id="A0A409X8J7"/>
<accession>A0A409X8J7</accession>
<organism evidence="3 4">
    <name type="scientific">Psilocybe cyanescens</name>
    <dbReference type="NCBI Taxonomy" id="93625"/>
    <lineage>
        <taxon>Eukaryota</taxon>
        <taxon>Fungi</taxon>
        <taxon>Dikarya</taxon>
        <taxon>Basidiomycota</taxon>
        <taxon>Agaricomycotina</taxon>
        <taxon>Agaricomycetes</taxon>
        <taxon>Agaricomycetidae</taxon>
        <taxon>Agaricales</taxon>
        <taxon>Agaricineae</taxon>
        <taxon>Strophariaceae</taxon>
        <taxon>Psilocybe</taxon>
    </lineage>
</organism>
<dbReference type="Pfam" id="PF13352">
    <property type="entry name" value="DUF4100"/>
    <property type="match status" value="1"/>
</dbReference>
<evidence type="ECO:0000313" key="4">
    <source>
        <dbReference type="Proteomes" id="UP000283269"/>
    </source>
</evidence>
<sequence>RVVGPSSGAHREGFKIESSNTRRLRLPTYREELTAAFRNDLSQTELFVEVPGPEAQHNNLPSSPEGPHRATFDILSPIFPASSSRKPSSILDTGLPPSPPPKSTLRPNTIPPTMTTPLMPIRGDRGAPTFDPKQPAEIKRFFEQLDYLLARSGITDDKECKDHALRYLDYATADLWEAVPEFAALPPIGTFALFKKAIIDSYMDNTRKYSVSNLDLLIGERQRLGIHSLADLSDYHLRFQAISAHLIATSRLGTVDQYNAYVRGFSASFWSQVLGRLHIKFPDHFLDDTYTMVQVHEAARFVLHGPAMHTTPLTPSTQSPANIAESVPIKTEQLGSILTEFTKSILEAISQANTTRGRSPGAPMNGSRSTNCNFCGKDHWIRECELVNDYVRAGKCKRNIEGKVVLPSGSFVPRDIPGTLLHERIDEWHRRNPNQLAAGTLFHALIEPSATVSAPEPIPSLPAQPVFQLSATDRIASLEAELFSLKARHKPGFVPIIRTRAQRERGTSVNIDEDLEPTQKIQSDNHSAAPPNPLPKPLIVPNSAPAIPNPPEPEHLYRNASDASYAPPRDRNFGTHVAPTASKSTVPKKTEAAYRTLPSIHDSKIADTVYQRALDAPVTITHRELLSISPEVRSQIREAVTTRRMANKDLERQLSHIL</sequence>
<dbReference type="InterPro" id="IPR025165">
    <property type="entry name" value="DUF4100"/>
</dbReference>
<comment type="caution">
    <text evidence="3">The sequence shown here is derived from an EMBL/GenBank/DDBJ whole genome shotgun (WGS) entry which is preliminary data.</text>
</comment>
<feature type="non-terminal residue" evidence="3">
    <location>
        <position position="1"/>
    </location>
</feature>
<keyword evidence="4" id="KW-1185">Reference proteome</keyword>
<feature type="region of interest" description="Disordered" evidence="1">
    <location>
        <begin position="83"/>
        <end position="123"/>
    </location>
</feature>
<dbReference type="InParanoid" id="A0A409X8J7"/>
<dbReference type="EMBL" id="NHYD01002378">
    <property type="protein sequence ID" value="PPQ87096.1"/>
    <property type="molecule type" value="Genomic_DNA"/>
</dbReference>
<protein>
    <recommendedName>
        <fullName evidence="2">DUF4100 domain-containing protein</fullName>
    </recommendedName>
</protein>
<gene>
    <name evidence="3" type="ORF">CVT25_001040</name>
</gene>
<evidence type="ECO:0000259" key="2">
    <source>
        <dbReference type="Pfam" id="PF13352"/>
    </source>
</evidence>
<name>A0A409X8J7_PSICY</name>
<dbReference type="STRING" id="93625.A0A409X8J7"/>
<evidence type="ECO:0000313" key="3">
    <source>
        <dbReference type="EMBL" id="PPQ87096.1"/>
    </source>
</evidence>
<dbReference type="OrthoDB" id="3252634at2759"/>
<evidence type="ECO:0000256" key="1">
    <source>
        <dbReference type="SAM" id="MobiDB-lite"/>
    </source>
</evidence>
<feature type="domain" description="DUF4100" evidence="2">
    <location>
        <begin position="494"/>
        <end position="647"/>
    </location>
</feature>
<feature type="region of interest" description="Disordered" evidence="1">
    <location>
        <begin position="505"/>
        <end position="533"/>
    </location>
</feature>
<reference evidence="3 4" key="1">
    <citation type="journal article" date="2018" name="Evol. Lett.">
        <title>Horizontal gene cluster transfer increased hallucinogenic mushroom diversity.</title>
        <authorList>
            <person name="Reynolds H.T."/>
            <person name="Vijayakumar V."/>
            <person name="Gluck-Thaler E."/>
            <person name="Korotkin H.B."/>
            <person name="Matheny P.B."/>
            <person name="Slot J.C."/>
        </authorList>
    </citation>
    <scope>NUCLEOTIDE SEQUENCE [LARGE SCALE GENOMIC DNA]</scope>
    <source>
        <strain evidence="3 4">2631</strain>
    </source>
</reference>
<feature type="compositionally biased region" description="Low complexity" evidence="1">
    <location>
        <begin position="111"/>
        <end position="121"/>
    </location>
</feature>
<dbReference type="Proteomes" id="UP000283269">
    <property type="component" value="Unassembled WGS sequence"/>
</dbReference>
<proteinExistence type="predicted"/>